<reference evidence="1 2" key="1">
    <citation type="submission" date="2022-12" db="EMBL/GenBank/DDBJ databases">
        <title>Dasania phycosphaerae sp. nov., isolated from particulate material of the south coast of Korea.</title>
        <authorList>
            <person name="Jiang Y."/>
        </authorList>
    </citation>
    <scope>NUCLEOTIDE SEQUENCE [LARGE SCALE GENOMIC DNA]</scope>
    <source>
        <strain evidence="1 2">GY-19</strain>
    </source>
</reference>
<proteinExistence type="predicted"/>
<sequence>MIRFTLNPRYADTLRAFGLDNYQNISTTQLGEVLEANQKRDTRRLTLGSEVFYLKRTKTEKISSAIEHMLLGHIPHSKPYIEMQHIQFLQHANINTMEVVACGEHTQFGIPRGGFILSRQVPGMEGEAHFQQADETQQLKLCKAFGELTGQLHSKGFFASTRLKDVFCQYDANNNISFTLIDRETRNPHPKKFTLARAAKSLAASFKRQSRDGSSYTAAQQQAFISGYHHTIQLNNTISQQQLLAAINTASNKA</sequence>
<dbReference type="Pfam" id="PF06293">
    <property type="entry name" value="Kdo"/>
    <property type="match status" value="1"/>
</dbReference>
<dbReference type="EMBL" id="JAPTGG010000001">
    <property type="protein sequence ID" value="MCZ0864019.1"/>
    <property type="molecule type" value="Genomic_DNA"/>
</dbReference>
<name>A0A9J6RHT5_9GAMM</name>
<dbReference type="Proteomes" id="UP001069090">
    <property type="component" value="Unassembled WGS sequence"/>
</dbReference>
<organism evidence="1 2">
    <name type="scientific">Dasania phycosphaerae</name>
    <dbReference type="NCBI Taxonomy" id="2950436"/>
    <lineage>
        <taxon>Bacteria</taxon>
        <taxon>Pseudomonadati</taxon>
        <taxon>Pseudomonadota</taxon>
        <taxon>Gammaproteobacteria</taxon>
        <taxon>Cellvibrionales</taxon>
        <taxon>Spongiibacteraceae</taxon>
        <taxon>Dasania</taxon>
    </lineage>
</organism>
<dbReference type="AlphaFoldDB" id="A0A9J6RHT5"/>
<dbReference type="RefSeq" id="WP_258330163.1">
    <property type="nucleotide sequence ID" value="NZ_JAPTGG010000001.1"/>
</dbReference>
<gene>
    <name evidence="1" type="ORF">O0V09_02335</name>
</gene>
<keyword evidence="2" id="KW-1185">Reference proteome</keyword>
<evidence type="ECO:0000313" key="1">
    <source>
        <dbReference type="EMBL" id="MCZ0864019.1"/>
    </source>
</evidence>
<evidence type="ECO:0000313" key="2">
    <source>
        <dbReference type="Proteomes" id="UP001069090"/>
    </source>
</evidence>
<comment type="caution">
    <text evidence="1">The sequence shown here is derived from an EMBL/GenBank/DDBJ whole genome shotgun (WGS) entry which is preliminary data.</text>
</comment>
<accession>A0A9J6RHT5</accession>
<protein>
    <submittedName>
        <fullName evidence="1">Uncharacterized protein</fullName>
    </submittedName>
</protein>